<dbReference type="Gene3D" id="3.30.310.50">
    <property type="entry name" value="Alpha-D-phosphohexomutase, C-terminal domain"/>
    <property type="match status" value="1"/>
</dbReference>
<evidence type="ECO:0000313" key="17">
    <source>
        <dbReference type="RefSeq" id="XP_065649418.1"/>
    </source>
</evidence>
<feature type="domain" description="Phosphoacetylglucosamine mutase AMG1" evidence="15">
    <location>
        <begin position="182"/>
        <end position="287"/>
    </location>
</feature>
<sequence>MSSLNEELINQSSALHPRPDFLFTYGTAGFREKADLLDSVVFRVGMLAVLRSKHKNGQAIGVMVTASHNPVQDNGIKLVDPFGEMLEQSWEGFATELARAQDNEVAVVLSNIVEVNKINLLVVGKVVVARDTRPSSLPLVNSVKEGVKVLDGQCDDFGLLTTPQLHYIVCCINTNGSYGEPTEEGYYKKFSTAFLNLRKMICKEAEPTTVMVDGANGVGAPKILEMMKHLDGTLQIQLYNDKTDDVFALNKDCGADYVKTHQNAPKGMNLIVGNRYLSFDGDADRIVYYYVNADKKFCLLDGDKIATLIAAFIKDKLNIAGIELTNGLGVVQTAYANGSSTDYLTKKLNVPVGIAKTGVKHLHHKAQEFDIGIYFEANGHGTVIFSAEASEKIRNPSNGLSDKQKEAVNKLNAFMELTNQTVGDAISDMLLVESILHEKQWSCIEWDNEYQDLPNKLGKVLVKDRCILNVNHDETRLIEPKELQQKIDEIVKCWPNCRSFVRPSGTEDVVRVYVEARTMNITERVCGLVCQAVYDICEGVGERAVLPPLLH</sequence>
<reference evidence="17" key="1">
    <citation type="submission" date="2025-08" db="UniProtKB">
        <authorList>
            <consortium name="RefSeq"/>
        </authorList>
    </citation>
    <scope>IDENTIFICATION</scope>
</reference>
<comment type="similarity">
    <text evidence="3 11">Belongs to the phosphohexose mutase family.</text>
</comment>
<dbReference type="InterPro" id="IPR049022">
    <property type="entry name" value="AMG1_III"/>
</dbReference>
<dbReference type="SUPFAM" id="SSF55957">
    <property type="entry name" value="Phosphoglucomutase, C-terminal domain"/>
    <property type="match status" value="1"/>
</dbReference>
<keyword evidence="7 11" id="KW-0460">Magnesium</keyword>
<comment type="function">
    <text evidence="11">Catalyzes the conversion of GlcNAc-6-P into GlcNAc-1-P during the synthesis of uridine diphosphate/UDP-GlcNAc, a sugar nucleotide critical to multiple glycosylation pathways including protein N- and O-glycosylation.</text>
</comment>
<evidence type="ECO:0000256" key="1">
    <source>
        <dbReference type="ARBA" id="ARBA00000558"/>
    </source>
</evidence>
<dbReference type="Gene3D" id="3.40.120.10">
    <property type="entry name" value="Alpha-D-Glucose-1,6-Bisphosphate, subunit A, domain 3"/>
    <property type="match status" value="2"/>
</dbReference>
<dbReference type="SUPFAM" id="SSF53738">
    <property type="entry name" value="Phosphoglucomutase, first 3 domains"/>
    <property type="match status" value="3"/>
</dbReference>
<evidence type="ECO:0000256" key="3">
    <source>
        <dbReference type="ARBA" id="ARBA00010231"/>
    </source>
</evidence>
<name>A0ABM4BK33_HYDVU</name>
<dbReference type="EC" id="5.4.2.3" evidence="4 11"/>
<dbReference type="Pfam" id="PF00408">
    <property type="entry name" value="PGM_PMM_IV"/>
    <property type="match status" value="1"/>
</dbReference>
<evidence type="ECO:0000259" key="14">
    <source>
        <dbReference type="Pfam" id="PF21404"/>
    </source>
</evidence>
<comment type="pathway">
    <text evidence="2 11">Nucleotide-sugar biosynthesis; UDP-N-acetyl-alpha-D-glucosamine biosynthesis; N-acetyl-alpha-D-glucosamine 1-phosphate from alpha-D-glucosamine 6-phosphate (route I): step 2/2.</text>
</comment>
<dbReference type="InterPro" id="IPR016066">
    <property type="entry name" value="A-D-PHexomutase_CS"/>
</dbReference>
<accession>A0ABM4BK33</accession>
<evidence type="ECO:0000259" key="12">
    <source>
        <dbReference type="Pfam" id="PF00408"/>
    </source>
</evidence>
<keyword evidence="5" id="KW-0597">Phosphoprotein</keyword>
<keyword evidence="8 11" id="KW-0413">Isomerase</keyword>
<keyword evidence="6 11" id="KW-0479">Metal-binding</keyword>
<dbReference type="InterPro" id="IPR005843">
    <property type="entry name" value="A-D-PHexomutase_C"/>
</dbReference>
<dbReference type="PROSITE" id="PS00710">
    <property type="entry name" value="PGM_PMM"/>
    <property type="match status" value="1"/>
</dbReference>
<dbReference type="InterPro" id="IPR016055">
    <property type="entry name" value="A-D-PHexomutase_a/b/a-I/II/III"/>
</dbReference>
<dbReference type="Pfam" id="PF02878">
    <property type="entry name" value="PGM_PMM_I"/>
    <property type="match status" value="1"/>
</dbReference>
<evidence type="ECO:0000256" key="2">
    <source>
        <dbReference type="ARBA" id="ARBA00004865"/>
    </source>
</evidence>
<evidence type="ECO:0000259" key="13">
    <source>
        <dbReference type="Pfam" id="PF02878"/>
    </source>
</evidence>
<feature type="domain" description="Alpha-D-phosphohexomutase alpha/beta/alpha" evidence="13">
    <location>
        <begin position="58"/>
        <end position="89"/>
    </location>
</feature>
<dbReference type="Proteomes" id="UP001652625">
    <property type="component" value="Chromosome 03"/>
</dbReference>
<dbReference type="Pfam" id="PF21404">
    <property type="entry name" value="AMG1_III"/>
    <property type="match status" value="1"/>
</dbReference>
<evidence type="ECO:0000256" key="6">
    <source>
        <dbReference type="ARBA" id="ARBA00022723"/>
    </source>
</evidence>
<dbReference type="PANTHER" id="PTHR45955">
    <property type="entry name" value="PHOSPHOACETYLGLUCOSAMINE MUTASE"/>
    <property type="match status" value="1"/>
</dbReference>
<dbReference type="InterPro" id="IPR036900">
    <property type="entry name" value="A-D-PHexomutase_C_sf"/>
</dbReference>
<dbReference type="InterPro" id="IPR049023">
    <property type="entry name" value="AMG1_II"/>
</dbReference>
<comment type="cofactor">
    <cofactor evidence="11">
        <name>Mg(2+)</name>
        <dbReference type="ChEBI" id="CHEBI:18420"/>
    </cofactor>
    <text evidence="11">Binds 1 Mg(2+) ion per subunit.</text>
</comment>
<keyword evidence="16" id="KW-1185">Reference proteome</keyword>
<feature type="domain" description="Alpha-D-phosphohexomutase C-terminal" evidence="12">
    <location>
        <begin position="497"/>
        <end position="526"/>
    </location>
</feature>
<dbReference type="GeneID" id="100213529"/>
<dbReference type="Pfam" id="PF21405">
    <property type="entry name" value="AMG1_II"/>
    <property type="match status" value="1"/>
</dbReference>
<gene>
    <name evidence="17" type="primary">LOC100213529</name>
</gene>
<dbReference type="PANTHER" id="PTHR45955:SF1">
    <property type="entry name" value="PHOSPHOACETYLGLUCOSAMINE MUTASE"/>
    <property type="match status" value="1"/>
</dbReference>
<dbReference type="InterPro" id="IPR016657">
    <property type="entry name" value="PAGM"/>
</dbReference>
<evidence type="ECO:0000256" key="9">
    <source>
        <dbReference type="ARBA" id="ARBA00031926"/>
    </source>
</evidence>
<evidence type="ECO:0000256" key="10">
    <source>
        <dbReference type="ARBA" id="ARBA00032065"/>
    </source>
</evidence>
<evidence type="ECO:0000256" key="11">
    <source>
        <dbReference type="PIRNR" id="PIRNR016408"/>
    </source>
</evidence>
<feature type="domain" description="Phosphoacetylglucosamine mutase AMG1" evidence="14">
    <location>
        <begin position="301"/>
        <end position="441"/>
    </location>
</feature>
<evidence type="ECO:0000259" key="15">
    <source>
        <dbReference type="Pfam" id="PF21405"/>
    </source>
</evidence>
<evidence type="ECO:0000256" key="8">
    <source>
        <dbReference type="ARBA" id="ARBA00023235"/>
    </source>
</evidence>
<evidence type="ECO:0000256" key="5">
    <source>
        <dbReference type="ARBA" id="ARBA00022553"/>
    </source>
</evidence>
<dbReference type="CDD" id="cd03086">
    <property type="entry name" value="PGM3"/>
    <property type="match status" value="1"/>
</dbReference>
<proteinExistence type="inferred from homology"/>
<dbReference type="PIRSF" id="PIRSF016408">
    <property type="entry name" value="PAGM"/>
    <property type="match status" value="1"/>
</dbReference>
<comment type="catalytic activity">
    <reaction evidence="1 11">
        <text>N-acetyl-alpha-D-glucosamine 1-phosphate = N-acetyl-D-glucosamine 6-phosphate</text>
        <dbReference type="Rhea" id="RHEA:23804"/>
        <dbReference type="ChEBI" id="CHEBI:57513"/>
        <dbReference type="ChEBI" id="CHEBI:57776"/>
        <dbReference type="EC" id="5.4.2.3"/>
    </reaction>
</comment>
<evidence type="ECO:0000313" key="16">
    <source>
        <dbReference type="Proteomes" id="UP001652625"/>
    </source>
</evidence>
<dbReference type="InterPro" id="IPR005844">
    <property type="entry name" value="A-D-PHexomutase_a/b/a-I"/>
</dbReference>
<protein>
    <recommendedName>
        <fullName evidence="4 11">Phosphoacetylglucosamine mutase</fullName>
        <shortName evidence="11">PAGM</shortName>
        <ecNumber evidence="4 11">5.4.2.3</ecNumber>
    </recommendedName>
    <alternativeName>
        <fullName evidence="10 11">Acetylglucosamine phosphomutase</fullName>
    </alternativeName>
    <alternativeName>
        <fullName evidence="9 11">N-acetylglucosamine-phosphate mutase</fullName>
    </alternativeName>
</protein>
<evidence type="ECO:0000256" key="7">
    <source>
        <dbReference type="ARBA" id="ARBA00022842"/>
    </source>
</evidence>
<organism evidence="16 17">
    <name type="scientific">Hydra vulgaris</name>
    <name type="common">Hydra</name>
    <name type="synonym">Hydra attenuata</name>
    <dbReference type="NCBI Taxonomy" id="6087"/>
    <lineage>
        <taxon>Eukaryota</taxon>
        <taxon>Metazoa</taxon>
        <taxon>Cnidaria</taxon>
        <taxon>Hydrozoa</taxon>
        <taxon>Hydroidolina</taxon>
        <taxon>Anthoathecata</taxon>
        <taxon>Aplanulata</taxon>
        <taxon>Hydridae</taxon>
        <taxon>Hydra</taxon>
    </lineage>
</organism>
<dbReference type="RefSeq" id="XP_065649418.1">
    <property type="nucleotide sequence ID" value="XM_065793346.1"/>
</dbReference>
<evidence type="ECO:0000256" key="4">
    <source>
        <dbReference type="ARBA" id="ARBA00012731"/>
    </source>
</evidence>